<protein>
    <submittedName>
        <fullName evidence="2">Uncharacterized protein</fullName>
    </submittedName>
</protein>
<name>A0AA88H225_NAELO</name>
<accession>A0AA88H225</accession>
<evidence type="ECO:0000313" key="3">
    <source>
        <dbReference type="Proteomes" id="UP000816034"/>
    </source>
</evidence>
<organism evidence="2 3">
    <name type="scientific">Naegleria lovaniensis</name>
    <name type="common">Amoeba</name>
    <dbReference type="NCBI Taxonomy" id="51637"/>
    <lineage>
        <taxon>Eukaryota</taxon>
        <taxon>Discoba</taxon>
        <taxon>Heterolobosea</taxon>
        <taxon>Tetramitia</taxon>
        <taxon>Eutetramitia</taxon>
        <taxon>Vahlkampfiidae</taxon>
        <taxon>Naegleria</taxon>
    </lineage>
</organism>
<dbReference type="AlphaFoldDB" id="A0AA88H225"/>
<proteinExistence type="predicted"/>
<evidence type="ECO:0000256" key="1">
    <source>
        <dbReference type="SAM" id="MobiDB-lite"/>
    </source>
</evidence>
<reference evidence="2 3" key="1">
    <citation type="journal article" date="2018" name="BMC Genomics">
        <title>The genome of Naegleria lovaniensis, the basis for a comparative approach to unravel pathogenicity factors of the human pathogenic amoeba N. fowleri.</title>
        <authorList>
            <person name="Liechti N."/>
            <person name="Schurch N."/>
            <person name="Bruggmann R."/>
            <person name="Wittwer M."/>
        </authorList>
    </citation>
    <scope>NUCLEOTIDE SEQUENCE [LARGE SCALE GENOMIC DNA]</scope>
    <source>
        <strain evidence="2 3">ATCC 30569</strain>
    </source>
</reference>
<sequence>MINNTSFLASSSEWMTLGSSNTIINSLNPNTHSSLREALKALITAFGMEFTIRQLIGCGTSEYLLHVPKHELIALCWYMKVEKEQIIRGYRMEGTQTLIQGLLQMAPIVGSSEQRQLSLREFLSATCYLYDVIKGKEQIIPCHQQEDHSTQDDTNQERIQSFSPSENQ</sequence>
<gene>
    <name evidence="2" type="ORF">C9374_013317</name>
</gene>
<evidence type="ECO:0000313" key="2">
    <source>
        <dbReference type="EMBL" id="KAG2391832.1"/>
    </source>
</evidence>
<dbReference type="EMBL" id="PYSW02000006">
    <property type="protein sequence ID" value="KAG2391832.1"/>
    <property type="molecule type" value="Genomic_DNA"/>
</dbReference>
<comment type="caution">
    <text evidence="2">The sequence shown here is derived from an EMBL/GenBank/DDBJ whole genome shotgun (WGS) entry which is preliminary data.</text>
</comment>
<dbReference type="RefSeq" id="XP_044553726.1">
    <property type="nucleotide sequence ID" value="XM_044689180.1"/>
</dbReference>
<dbReference type="Proteomes" id="UP000816034">
    <property type="component" value="Unassembled WGS sequence"/>
</dbReference>
<feature type="region of interest" description="Disordered" evidence="1">
    <location>
        <begin position="145"/>
        <end position="168"/>
    </location>
</feature>
<feature type="compositionally biased region" description="Polar residues" evidence="1">
    <location>
        <begin position="157"/>
        <end position="168"/>
    </location>
</feature>
<keyword evidence="3" id="KW-1185">Reference proteome</keyword>
<dbReference type="GeneID" id="68105770"/>